<dbReference type="Proteomes" id="UP000256301">
    <property type="component" value="Unassembled WGS sequence"/>
</dbReference>
<evidence type="ECO:0000256" key="2">
    <source>
        <dbReference type="SAM" id="SignalP"/>
    </source>
</evidence>
<dbReference type="EMBL" id="QQWE01000003">
    <property type="protein sequence ID" value="REJ57819.1"/>
    <property type="molecule type" value="Genomic_DNA"/>
</dbReference>
<dbReference type="Gene3D" id="3.40.190.10">
    <property type="entry name" value="Periplasmic binding protein-like II"/>
    <property type="match status" value="1"/>
</dbReference>
<keyword evidence="2" id="KW-0732">Signal</keyword>
<dbReference type="Pfam" id="PF03401">
    <property type="entry name" value="TctC"/>
    <property type="match status" value="1"/>
</dbReference>
<accession>A0A3E0MDG9</accession>
<dbReference type="SUPFAM" id="SSF53850">
    <property type="entry name" value="Periplasmic binding protein-like II"/>
    <property type="match status" value="1"/>
</dbReference>
<dbReference type="PANTHER" id="PTHR42928:SF5">
    <property type="entry name" value="BLR1237 PROTEIN"/>
    <property type="match status" value="1"/>
</dbReference>
<evidence type="ECO:0000256" key="1">
    <source>
        <dbReference type="ARBA" id="ARBA00006987"/>
    </source>
</evidence>
<protein>
    <submittedName>
        <fullName evidence="3">Tripartite tricarboxylate transporter substrate binding protein</fullName>
    </submittedName>
</protein>
<dbReference type="Gene3D" id="3.40.190.150">
    <property type="entry name" value="Bordetella uptake gene, domain 1"/>
    <property type="match status" value="1"/>
</dbReference>
<evidence type="ECO:0000313" key="3">
    <source>
        <dbReference type="EMBL" id="REJ57819.1"/>
    </source>
</evidence>
<comment type="similarity">
    <text evidence="1">Belongs to the UPF0065 (bug) family.</text>
</comment>
<dbReference type="CDD" id="cd07012">
    <property type="entry name" value="PBP2_Bug_TTT"/>
    <property type="match status" value="1"/>
</dbReference>
<evidence type="ECO:0000313" key="4">
    <source>
        <dbReference type="Proteomes" id="UP000256301"/>
    </source>
</evidence>
<comment type="caution">
    <text evidence="3">The sequence shown here is derived from an EMBL/GenBank/DDBJ whole genome shotgun (WGS) entry which is preliminary data.</text>
</comment>
<reference evidence="3 4" key="1">
    <citation type="submission" date="2017-08" db="EMBL/GenBank/DDBJ databases">
        <title>Functional genomic and metabolic studies of the symbiotic interactions of six Microcystis-dominated communities.</title>
        <authorList>
            <person name="Li Q."/>
            <person name="Lin F."/>
        </authorList>
    </citation>
    <scope>NUCLEOTIDE SEQUENCE [LARGE SCALE GENOMIC DNA]</scope>
    <source>
        <strain evidence="3">DA14</strain>
    </source>
</reference>
<dbReference type="AlphaFoldDB" id="A0A3E0MDG9"/>
<gene>
    <name evidence="3" type="ORF">DWQ56_11230</name>
</gene>
<feature type="signal peptide" evidence="2">
    <location>
        <begin position="1"/>
        <end position="30"/>
    </location>
</feature>
<dbReference type="PIRSF" id="PIRSF017082">
    <property type="entry name" value="YflP"/>
    <property type="match status" value="1"/>
</dbReference>
<dbReference type="InterPro" id="IPR005064">
    <property type="entry name" value="BUG"/>
</dbReference>
<dbReference type="PANTHER" id="PTHR42928">
    <property type="entry name" value="TRICARBOXYLATE-BINDING PROTEIN"/>
    <property type="match status" value="1"/>
</dbReference>
<organism evidence="3 4">
    <name type="scientific">Microcystis aeruginosa DA14</name>
    <dbReference type="NCBI Taxonomy" id="1987506"/>
    <lineage>
        <taxon>Bacteria</taxon>
        <taxon>Bacillati</taxon>
        <taxon>Cyanobacteriota</taxon>
        <taxon>Cyanophyceae</taxon>
        <taxon>Oscillatoriophycideae</taxon>
        <taxon>Chroococcales</taxon>
        <taxon>Microcystaceae</taxon>
        <taxon>Microcystis</taxon>
    </lineage>
</organism>
<dbReference type="InterPro" id="IPR042100">
    <property type="entry name" value="Bug_dom1"/>
</dbReference>
<feature type="chain" id="PRO_5017590404" evidence="2">
    <location>
        <begin position="31"/>
        <end position="329"/>
    </location>
</feature>
<name>A0A3E0MDG9_MICAE</name>
<proteinExistence type="inferred from homology"/>
<sequence length="329" mass="35149">MASIRPYLDRRNFIMAGMASLAMLPTRAQAAWPDKPLRLITASAASGNAYIVAQVIAAELEKRLGQRILLEAVPQNSGMRATEMVSGAAPDGYTLLVGTSSQLVFNMATFDPMPVDLPRTLRGIAMMNAVPMILTVKADHPARTMQDYIAYLKANPGKVQYGSGPLGTTTHVTGMLWARAAGIVVEHVPYNAGSDAMKDVIAGRLGHMFDVAVTAIPQLKSGAVRGLAITSRERSAAAPDIPTVAEAGLPGFEAQTWNSIAAPAGLPQAVAERINAEVASVLAMPVVRQRLDALASTYFPAWKPSEVDAFYASERTKWIPVVREAIGRR</sequence>